<accession>A0A1I7XRC8</accession>
<dbReference type="GO" id="GO:0003676">
    <property type="term" value="F:nucleic acid binding"/>
    <property type="evidence" value="ECO:0007669"/>
    <property type="project" value="InterPro"/>
</dbReference>
<dbReference type="InterPro" id="IPR036397">
    <property type="entry name" value="RNaseH_sf"/>
</dbReference>
<dbReference type="Gene3D" id="3.30.420.10">
    <property type="entry name" value="Ribonuclease H-like superfamily/Ribonuclease H"/>
    <property type="match status" value="2"/>
</dbReference>
<dbReference type="Proteomes" id="UP000095283">
    <property type="component" value="Unplaced"/>
</dbReference>
<proteinExistence type="predicted"/>
<protein>
    <submittedName>
        <fullName evidence="2">HTH_Tnp_Tc3_1 domain-containing protein</fullName>
    </submittedName>
</protein>
<name>A0A1I7XRC8_HETBA</name>
<sequence length="206" mass="24043">MGRASTLTLHERGQIKVLSTTGYTVKQIADVLKRFRKAIMNFLRLQEEHDIRKKSMVWRMLNKCSNIVRSQMKKCPQLTQGYKDERLCWAKIFIRCNWEKVIFSDEKKFNLDGPGDCHSYWRRVHRYGSGRLGVRVGEDEQTSIRLVSPTFLNRSFIFQQDNATIHASRSTKTRLKNNDVNTLDWPSPLESDGESLGNYGVSYSFR</sequence>
<evidence type="ECO:0000313" key="1">
    <source>
        <dbReference type="Proteomes" id="UP000095283"/>
    </source>
</evidence>
<reference evidence="2" key="1">
    <citation type="submission" date="2016-11" db="UniProtKB">
        <authorList>
            <consortium name="WormBaseParasite"/>
        </authorList>
    </citation>
    <scope>IDENTIFICATION</scope>
</reference>
<dbReference type="WBParaSite" id="Hba_20084">
    <property type="protein sequence ID" value="Hba_20084"/>
    <property type="gene ID" value="Hba_20084"/>
</dbReference>
<evidence type="ECO:0000313" key="2">
    <source>
        <dbReference type="WBParaSite" id="Hba_20084"/>
    </source>
</evidence>
<dbReference type="AlphaFoldDB" id="A0A1I7XRC8"/>
<organism evidence="1 2">
    <name type="scientific">Heterorhabditis bacteriophora</name>
    <name type="common">Entomopathogenic nematode worm</name>
    <dbReference type="NCBI Taxonomy" id="37862"/>
    <lineage>
        <taxon>Eukaryota</taxon>
        <taxon>Metazoa</taxon>
        <taxon>Ecdysozoa</taxon>
        <taxon>Nematoda</taxon>
        <taxon>Chromadorea</taxon>
        <taxon>Rhabditida</taxon>
        <taxon>Rhabditina</taxon>
        <taxon>Rhabditomorpha</taxon>
        <taxon>Strongyloidea</taxon>
        <taxon>Heterorhabditidae</taxon>
        <taxon>Heterorhabditis</taxon>
    </lineage>
</organism>
<keyword evidence="1" id="KW-1185">Reference proteome</keyword>
<dbReference type="Gene3D" id="1.10.10.60">
    <property type="entry name" value="Homeodomain-like"/>
    <property type="match status" value="1"/>
</dbReference>